<sequence>MQQDVKADVGARATSLYDLVDLFDEDKDWYRFDDDKVSIIPKEKIATLDGGGEDPLACVLLRSLE</sequence>
<organism evidence="1 2">
    <name type="scientific">Schizophyllum amplum</name>
    <dbReference type="NCBI Taxonomy" id="97359"/>
    <lineage>
        <taxon>Eukaryota</taxon>
        <taxon>Fungi</taxon>
        <taxon>Dikarya</taxon>
        <taxon>Basidiomycota</taxon>
        <taxon>Agaricomycotina</taxon>
        <taxon>Agaricomycetes</taxon>
        <taxon>Agaricomycetidae</taxon>
        <taxon>Agaricales</taxon>
        <taxon>Schizophyllaceae</taxon>
        <taxon>Schizophyllum</taxon>
    </lineage>
</organism>
<name>A0A550CEK6_9AGAR</name>
<keyword evidence="2" id="KW-1185">Reference proteome</keyword>
<gene>
    <name evidence="1" type="ORF">BD626DRAFT_569266</name>
</gene>
<dbReference type="OrthoDB" id="333239at2759"/>
<dbReference type="SUPFAM" id="SSF54001">
    <property type="entry name" value="Cysteine proteinases"/>
    <property type="match status" value="1"/>
</dbReference>
<evidence type="ECO:0000313" key="2">
    <source>
        <dbReference type="Proteomes" id="UP000320762"/>
    </source>
</evidence>
<dbReference type="EMBL" id="VDMD01000010">
    <property type="protein sequence ID" value="TRM63239.1"/>
    <property type="molecule type" value="Genomic_DNA"/>
</dbReference>
<protein>
    <submittedName>
        <fullName evidence="1">Uncharacterized protein</fullName>
    </submittedName>
</protein>
<dbReference type="STRING" id="97359.A0A550CEK6"/>
<comment type="caution">
    <text evidence="1">The sequence shown here is derived from an EMBL/GenBank/DDBJ whole genome shotgun (WGS) entry which is preliminary data.</text>
</comment>
<dbReference type="AlphaFoldDB" id="A0A550CEK6"/>
<dbReference type="Proteomes" id="UP000320762">
    <property type="component" value="Unassembled WGS sequence"/>
</dbReference>
<proteinExistence type="predicted"/>
<reference evidence="1 2" key="1">
    <citation type="journal article" date="2019" name="New Phytol.">
        <title>Comparative genomics reveals unique wood-decay strategies and fruiting body development in the Schizophyllaceae.</title>
        <authorList>
            <person name="Almasi E."/>
            <person name="Sahu N."/>
            <person name="Krizsan K."/>
            <person name="Balint B."/>
            <person name="Kovacs G.M."/>
            <person name="Kiss B."/>
            <person name="Cseklye J."/>
            <person name="Drula E."/>
            <person name="Henrissat B."/>
            <person name="Nagy I."/>
            <person name="Chovatia M."/>
            <person name="Adam C."/>
            <person name="LaButti K."/>
            <person name="Lipzen A."/>
            <person name="Riley R."/>
            <person name="Grigoriev I.V."/>
            <person name="Nagy L.G."/>
        </authorList>
    </citation>
    <scope>NUCLEOTIDE SEQUENCE [LARGE SCALE GENOMIC DNA]</scope>
    <source>
        <strain evidence="1 2">NL-1724</strain>
    </source>
</reference>
<accession>A0A550CEK6</accession>
<evidence type="ECO:0000313" key="1">
    <source>
        <dbReference type="EMBL" id="TRM63239.1"/>
    </source>
</evidence>
<dbReference type="InterPro" id="IPR038765">
    <property type="entry name" value="Papain-like_cys_pep_sf"/>
</dbReference>